<feature type="region of interest" description="Disordered" evidence="10">
    <location>
        <begin position="1"/>
        <end position="40"/>
    </location>
</feature>
<evidence type="ECO:0000256" key="6">
    <source>
        <dbReference type="ARBA" id="ARBA00048868"/>
    </source>
</evidence>
<evidence type="ECO:0000256" key="8">
    <source>
        <dbReference type="RuleBase" id="RU000382"/>
    </source>
</evidence>
<keyword evidence="4 7" id="KW-0663">Pyridoxal phosphate</keyword>
<dbReference type="EC" id="4.1.1.15" evidence="3 9"/>
<comment type="similarity">
    <text evidence="2 8">Belongs to the group II decarboxylase family.</text>
</comment>
<evidence type="ECO:0000256" key="5">
    <source>
        <dbReference type="ARBA" id="ARBA00023239"/>
    </source>
</evidence>
<comment type="cofactor">
    <cofactor evidence="1 7 8">
        <name>pyridoxal 5'-phosphate</name>
        <dbReference type="ChEBI" id="CHEBI:597326"/>
    </cofactor>
</comment>
<keyword evidence="9" id="KW-0210">Decarboxylase</keyword>
<dbReference type="Proteomes" id="UP000557566">
    <property type="component" value="Unassembled WGS sequence"/>
</dbReference>
<evidence type="ECO:0000313" key="12">
    <source>
        <dbReference type="Proteomes" id="UP000557566"/>
    </source>
</evidence>
<comment type="caution">
    <text evidence="11">The sequence shown here is derived from an EMBL/GenBank/DDBJ whole genome shotgun (WGS) entry which is preliminary data.</text>
</comment>
<evidence type="ECO:0000256" key="2">
    <source>
        <dbReference type="ARBA" id="ARBA00009533"/>
    </source>
</evidence>
<dbReference type="SUPFAM" id="SSF53383">
    <property type="entry name" value="PLP-dependent transferases"/>
    <property type="match status" value="1"/>
</dbReference>
<protein>
    <recommendedName>
        <fullName evidence="3 9">Glutamate decarboxylase</fullName>
        <ecNumber evidence="3 9">4.1.1.15</ecNumber>
    </recommendedName>
</protein>
<dbReference type="GO" id="GO:0005829">
    <property type="term" value="C:cytosol"/>
    <property type="evidence" value="ECO:0007669"/>
    <property type="project" value="TreeGrafter"/>
</dbReference>
<dbReference type="FunFam" id="4.10.280.50:FF:000001">
    <property type="entry name" value="Glutamate decarboxylase"/>
    <property type="match status" value="1"/>
</dbReference>
<proteinExistence type="inferred from homology"/>
<evidence type="ECO:0000256" key="4">
    <source>
        <dbReference type="ARBA" id="ARBA00022898"/>
    </source>
</evidence>
<evidence type="ECO:0000256" key="10">
    <source>
        <dbReference type="SAM" id="MobiDB-lite"/>
    </source>
</evidence>
<keyword evidence="12" id="KW-1185">Reference proteome</keyword>
<gene>
    <name evidence="11" type="ORF">G6O67_007739</name>
</gene>
<dbReference type="Gene3D" id="3.40.640.10">
    <property type="entry name" value="Type I PLP-dependent aspartate aminotransferase-like (Major domain)"/>
    <property type="match status" value="1"/>
</dbReference>
<evidence type="ECO:0000256" key="1">
    <source>
        <dbReference type="ARBA" id="ARBA00001933"/>
    </source>
</evidence>
<dbReference type="EMBL" id="JAAVMX010000008">
    <property type="protein sequence ID" value="KAF4505829.1"/>
    <property type="molecule type" value="Genomic_DNA"/>
</dbReference>
<dbReference type="AlphaFoldDB" id="A0A8H4LUT7"/>
<keyword evidence="5 8" id="KW-0456">Lyase</keyword>
<organism evidence="11 12">
    <name type="scientific">Ophiocordyceps sinensis</name>
    <dbReference type="NCBI Taxonomy" id="72228"/>
    <lineage>
        <taxon>Eukaryota</taxon>
        <taxon>Fungi</taxon>
        <taxon>Dikarya</taxon>
        <taxon>Ascomycota</taxon>
        <taxon>Pezizomycotina</taxon>
        <taxon>Sordariomycetes</taxon>
        <taxon>Hypocreomycetidae</taxon>
        <taxon>Hypocreales</taxon>
        <taxon>Ophiocordycipitaceae</taxon>
        <taxon>Ophiocordyceps</taxon>
    </lineage>
</organism>
<dbReference type="GO" id="GO:0030170">
    <property type="term" value="F:pyridoxal phosphate binding"/>
    <property type="evidence" value="ECO:0007669"/>
    <property type="project" value="InterPro"/>
</dbReference>
<reference evidence="11 12" key="1">
    <citation type="journal article" date="2020" name="Genome Biol. Evol.">
        <title>A new high-quality draft genome assembly of the Chinese cordyceps Ophiocordyceps sinensis.</title>
        <authorList>
            <person name="Shu R."/>
            <person name="Zhang J."/>
            <person name="Meng Q."/>
            <person name="Zhang H."/>
            <person name="Zhou G."/>
            <person name="Li M."/>
            <person name="Wu P."/>
            <person name="Zhao Y."/>
            <person name="Chen C."/>
            <person name="Qin Q."/>
        </authorList>
    </citation>
    <scope>NUCLEOTIDE SEQUENCE [LARGE SCALE GENOMIC DNA]</scope>
    <source>
        <strain evidence="11 12">IOZ07</strain>
    </source>
</reference>
<dbReference type="PANTHER" id="PTHR43321:SF6">
    <property type="entry name" value="GLUTAMATE DECARBOXYLASE"/>
    <property type="match status" value="1"/>
</dbReference>
<dbReference type="Pfam" id="PF00282">
    <property type="entry name" value="Pyridoxal_deC"/>
    <property type="match status" value="1"/>
</dbReference>
<dbReference type="NCBIfam" id="TIGR01788">
    <property type="entry name" value="Glu-decarb-GAD"/>
    <property type="match status" value="1"/>
</dbReference>
<feature type="modified residue" description="N6-(pyridoxal phosphate)lysine" evidence="7">
    <location>
        <position position="306"/>
    </location>
</feature>
<evidence type="ECO:0000313" key="11">
    <source>
        <dbReference type="EMBL" id="KAF4505829.1"/>
    </source>
</evidence>
<evidence type="ECO:0000256" key="9">
    <source>
        <dbReference type="RuleBase" id="RU361171"/>
    </source>
</evidence>
<sequence>MVHLSAVNHDPAPAPDPGAGPSSRPADTAQSSSLLGLPSDADEFSTSVYGSRFACQELPRTRMPEDQMPRDVAYRMIKDDLSLDNNPRLNLASFVTTYMEDEAEKLMTESMPKNFIDYEEYPRSADIQTRCTSMIGDLFHAPAGSAIGTSTVGSSEAIMLAVLAMKRRWRQRREAQAGTTRLPDDCRPNIVMSSAVQVCWEKAARYFEIDERFVYCTPERFVVDPREMVDLCDDNTICCVLLLGTTYTGHYEDVKAVNDLLVERNLDVSLHVDAASGGFVAPFIMPDLEWDFRLEKVVSINVSGHKYGLVYPGVGWVLWRAPEYLPQDLVFNIDYLGAQQSSFTLNFSKGASQVIGQYYQLIRLGRRGYRAIMLNLTRTADYLADALQAMGFVIMSERSGRGLPLVAFRFGPNAAAKPGAGAGAGAGDDRHYDEFALAHALRARGWVVPAYTMAPNTNRMKMLRVVVREDFSRSLCDMLLADIKLCLGMLDETDRETIKRQDEYIRTHMTAAGRSKHSKHKAHAYKNEQHSLQGKTGKTHAPC</sequence>
<dbReference type="OrthoDB" id="5152799at2759"/>
<dbReference type="PANTHER" id="PTHR43321">
    <property type="entry name" value="GLUTAMATE DECARBOXYLASE"/>
    <property type="match status" value="1"/>
</dbReference>
<dbReference type="GO" id="GO:0004351">
    <property type="term" value="F:glutamate decarboxylase activity"/>
    <property type="evidence" value="ECO:0007669"/>
    <property type="project" value="UniProtKB-EC"/>
</dbReference>
<dbReference type="InterPro" id="IPR015421">
    <property type="entry name" value="PyrdxlP-dep_Trfase_major"/>
</dbReference>
<evidence type="ECO:0000256" key="3">
    <source>
        <dbReference type="ARBA" id="ARBA00012421"/>
    </source>
</evidence>
<dbReference type="InterPro" id="IPR002129">
    <property type="entry name" value="PyrdxlP-dep_de-COase"/>
</dbReference>
<dbReference type="InterPro" id="IPR015424">
    <property type="entry name" value="PyrdxlP-dep_Trfase"/>
</dbReference>
<evidence type="ECO:0000256" key="7">
    <source>
        <dbReference type="PIRSR" id="PIRSR602129-50"/>
    </source>
</evidence>
<name>A0A8H4LUT7_9HYPO</name>
<dbReference type="Gene3D" id="3.90.1150.160">
    <property type="match status" value="1"/>
</dbReference>
<dbReference type="FunFam" id="3.40.640.10:FF:000017">
    <property type="entry name" value="Glutamate decarboxylase"/>
    <property type="match status" value="1"/>
</dbReference>
<dbReference type="InterPro" id="IPR010107">
    <property type="entry name" value="Glutamate_decarboxylase"/>
</dbReference>
<comment type="catalytic activity">
    <reaction evidence="6 9">
        <text>L-glutamate + H(+) = 4-aminobutanoate + CO2</text>
        <dbReference type="Rhea" id="RHEA:17785"/>
        <dbReference type="ChEBI" id="CHEBI:15378"/>
        <dbReference type="ChEBI" id="CHEBI:16526"/>
        <dbReference type="ChEBI" id="CHEBI:29985"/>
        <dbReference type="ChEBI" id="CHEBI:59888"/>
        <dbReference type="EC" id="4.1.1.15"/>
    </reaction>
</comment>
<dbReference type="Gene3D" id="4.10.280.50">
    <property type="match status" value="1"/>
</dbReference>
<accession>A0A8H4LUT7</accession>
<dbReference type="GO" id="GO:0006538">
    <property type="term" value="P:L-glutamate catabolic process"/>
    <property type="evidence" value="ECO:0007669"/>
    <property type="project" value="TreeGrafter"/>
</dbReference>